<dbReference type="RefSeq" id="WP_034947379.1">
    <property type="nucleotide sequence ID" value="NZ_JDST02000030.1"/>
</dbReference>
<evidence type="ECO:0000256" key="1">
    <source>
        <dbReference type="SAM" id="Phobius"/>
    </source>
</evidence>
<sequence length="450" mass="49448">MPACQHIGRVNLAVRFLVRARAAADCACDDNVPARYWAVSLMCRRRWVFALLSLPIAMSFFLLAASDPAPLVSRDEAILPTSVAAARRLLVSNDPRRLRRGDERTAVIPAALIDTAINYFASRSLRGRAAFILGDDHAEIRLTIRAPGISGPRYFNLSALFQEARGEPRIVAASLGAFPIPSALAEWLIASAISIAGFSEEWTIARQAIRRLAFEPARDSVELTYVWEPRLLDRARSMAFTPQDIVHMYAAQMALAGLLDHYTARARVPLSQILAPLLAPASDRTLPDNRATLLVLASYLAEKNLAMLLPEATGWPRARRVKLTLLGREDSAQHFGISAALAAWAGEPAANAIGVYKEIDDSRKGSGFSFADLAADRAGTRFGELVVDDYPRLYKVLSGTVTDADLLPSLAGFPEYLSEAEFKRRFGDPNAYSQQTAEIERRLADLPLYR</sequence>
<dbReference type="Proteomes" id="UP000021315">
    <property type="component" value="Unassembled WGS sequence"/>
</dbReference>
<comment type="caution">
    <text evidence="2">The sequence shown here is derived from an EMBL/GenBank/DDBJ whole genome shotgun (WGS) entry which is preliminary data.</text>
</comment>
<keyword evidence="1" id="KW-0812">Transmembrane</keyword>
<proteinExistence type="predicted"/>
<keyword evidence="1" id="KW-1133">Transmembrane helix</keyword>
<organism evidence="2 3">
    <name type="scientific">Candidatus Accumulibacter cognatus</name>
    <dbReference type="NCBI Taxonomy" id="2954383"/>
    <lineage>
        <taxon>Bacteria</taxon>
        <taxon>Pseudomonadati</taxon>
        <taxon>Pseudomonadota</taxon>
        <taxon>Betaproteobacteria</taxon>
        <taxon>Candidatus Accumulibacter</taxon>
    </lineage>
</organism>
<dbReference type="AlphaFoldDB" id="A0A080M7S9"/>
<keyword evidence="2" id="KW-0449">Lipoprotein</keyword>
<feature type="transmembrane region" description="Helical" evidence="1">
    <location>
        <begin position="47"/>
        <end position="65"/>
    </location>
</feature>
<gene>
    <name evidence="2" type="ORF">AW06_001588</name>
</gene>
<evidence type="ECO:0000313" key="2">
    <source>
        <dbReference type="EMBL" id="KFB77352.1"/>
    </source>
</evidence>
<evidence type="ECO:0000313" key="3">
    <source>
        <dbReference type="Proteomes" id="UP000021315"/>
    </source>
</evidence>
<accession>A0A080M7S9</accession>
<dbReference type="EMBL" id="JDST02000030">
    <property type="protein sequence ID" value="KFB77352.1"/>
    <property type="molecule type" value="Genomic_DNA"/>
</dbReference>
<protein>
    <submittedName>
        <fullName evidence="2">Periplasmic lipoprotein</fullName>
    </submittedName>
</protein>
<dbReference type="STRING" id="1453999.AW06_001588"/>
<keyword evidence="1" id="KW-0472">Membrane</keyword>
<keyword evidence="3" id="KW-1185">Reference proteome</keyword>
<name>A0A080M7S9_9PROT</name>
<reference evidence="2" key="1">
    <citation type="submission" date="2014-02" db="EMBL/GenBank/DDBJ databases">
        <title>Expanding our view of genomic diversity in Candidatus Accumulibacter clades.</title>
        <authorList>
            <person name="Skennerton C.T."/>
            <person name="Barr J.J."/>
            <person name="Slater F.R."/>
            <person name="Bond P.L."/>
            <person name="Tyson G.W."/>
        </authorList>
    </citation>
    <scope>NUCLEOTIDE SEQUENCE [LARGE SCALE GENOMIC DNA]</scope>
</reference>